<gene>
    <name evidence="8" type="ORF">BI347_06515</name>
</gene>
<dbReference type="InterPro" id="IPR022641">
    <property type="entry name" value="CheR_N"/>
</dbReference>
<dbReference type="EC" id="2.1.1.80" evidence="5"/>
<dbReference type="GO" id="GO:0008983">
    <property type="term" value="F:protein-glutamate O-methyltransferase activity"/>
    <property type="evidence" value="ECO:0007669"/>
    <property type="project" value="UniProtKB-EC"/>
</dbReference>
<feature type="binding site" evidence="6">
    <location>
        <position position="119"/>
    </location>
    <ligand>
        <name>S-adenosyl-L-methionine</name>
        <dbReference type="ChEBI" id="CHEBI:59789"/>
    </ligand>
</feature>
<keyword evidence="3 5" id="KW-0808">Transferase</keyword>
<evidence type="ECO:0000313" key="9">
    <source>
        <dbReference type="Proteomes" id="UP000180088"/>
    </source>
</evidence>
<comment type="catalytic activity">
    <reaction evidence="1 5">
        <text>L-glutamyl-[protein] + S-adenosyl-L-methionine = [protein]-L-glutamate 5-O-methyl ester + S-adenosyl-L-homocysteine</text>
        <dbReference type="Rhea" id="RHEA:24452"/>
        <dbReference type="Rhea" id="RHEA-COMP:10208"/>
        <dbReference type="Rhea" id="RHEA-COMP:10311"/>
        <dbReference type="ChEBI" id="CHEBI:29973"/>
        <dbReference type="ChEBI" id="CHEBI:57856"/>
        <dbReference type="ChEBI" id="CHEBI:59789"/>
        <dbReference type="ChEBI" id="CHEBI:82795"/>
        <dbReference type="EC" id="2.1.1.80"/>
    </reaction>
</comment>
<dbReference type="OrthoDB" id="9816309at2"/>
<feature type="binding site" evidence="6">
    <location>
        <begin position="202"/>
        <end position="203"/>
    </location>
    <ligand>
        <name>S-adenosyl-L-methionine</name>
        <dbReference type="ChEBI" id="CHEBI:59789"/>
    </ligand>
</feature>
<dbReference type="RefSeq" id="WP_071115538.1">
    <property type="nucleotide sequence ID" value="NZ_MKCS01000001.1"/>
</dbReference>
<evidence type="ECO:0000256" key="1">
    <source>
        <dbReference type="ARBA" id="ARBA00001541"/>
    </source>
</evidence>
<dbReference type="EMBL" id="MKCS01000001">
    <property type="protein sequence ID" value="OHX13193.1"/>
    <property type="molecule type" value="Genomic_DNA"/>
</dbReference>
<dbReference type="CDD" id="cd02440">
    <property type="entry name" value="AdoMet_MTases"/>
    <property type="match status" value="1"/>
</dbReference>
<dbReference type="InterPro" id="IPR022642">
    <property type="entry name" value="CheR_C"/>
</dbReference>
<protein>
    <recommendedName>
        <fullName evidence="5">Chemotaxis protein methyltransferase</fullName>
        <ecNumber evidence="5">2.1.1.80</ecNumber>
    </recommendedName>
</protein>
<dbReference type="SMART" id="SM00138">
    <property type="entry name" value="MeTrc"/>
    <property type="match status" value="1"/>
</dbReference>
<dbReference type="InterPro" id="IPR050903">
    <property type="entry name" value="Bact_Chemotaxis_MeTrfase"/>
</dbReference>
<dbReference type="InterPro" id="IPR000780">
    <property type="entry name" value="CheR_MeTrfase"/>
</dbReference>
<comment type="function">
    <text evidence="5">Methylation of the membrane-bound methyl-accepting chemotaxis proteins (MCP) to form gamma-glutamyl methyl ester residues in MCP.</text>
</comment>
<feature type="binding site" evidence="6">
    <location>
        <begin position="220"/>
        <end position="221"/>
    </location>
    <ligand>
        <name>S-adenosyl-L-methionine</name>
        <dbReference type="ChEBI" id="CHEBI:59789"/>
    </ligand>
</feature>
<evidence type="ECO:0000256" key="4">
    <source>
        <dbReference type="ARBA" id="ARBA00022691"/>
    </source>
</evidence>
<dbReference type="PANTHER" id="PTHR24422:SF19">
    <property type="entry name" value="CHEMOTAXIS PROTEIN METHYLTRANSFERASE"/>
    <property type="match status" value="1"/>
</dbReference>
<evidence type="ECO:0000256" key="2">
    <source>
        <dbReference type="ARBA" id="ARBA00022603"/>
    </source>
</evidence>
<evidence type="ECO:0000259" key="7">
    <source>
        <dbReference type="PROSITE" id="PS50123"/>
    </source>
</evidence>
<dbReference type="InterPro" id="IPR026024">
    <property type="entry name" value="Chemotaxis_MeTrfase_CheR"/>
</dbReference>
<feature type="domain" description="CheR-type methyltransferase" evidence="7">
    <location>
        <begin position="2"/>
        <end position="276"/>
    </location>
</feature>
<feature type="binding site" evidence="6">
    <location>
        <position position="85"/>
    </location>
    <ligand>
        <name>S-adenosyl-L-methionine</name>
        <dbReference type="ChEBI" id="CHEBI:59789"/>
    </ligand>
</feature>
<feature type="binding site" evidence="6">
    <location>
        <position position="79"/>
    </location>
    <ligand>
        <name>S-adenosyl-L-methionine</name>
        <dbReference type="ChEBI" id="CHEBI:59789"/>
    </ligand>
</feature>
<reference evidence="8 9" key="1">
    <citation type="submission" date="2016-09" db="EMBL/GenBank/DDBJ databases">
        <title>Chromobacterium muskegensis sp. nov., an insecticidal bacterium isolated from Sphagnum bogs.</title>
        <authorList>
            <person name="Sparks M.E."/>
            <person name="Blackburn M.B."/>
            <person name="Gundersen-Rindal D.E."/>
            <person name="Mitchell A."/>
            <person name="Farrar R."/>
            <person name="Kuhar D."/>
        </authorList>
    </citation>
    <scope>NUCLEOTIDE SEQUENCE [LARGE SCALE GENOMIC DNA]</scope>
    <source>
        <strain evidence="8 9">37-2</strain>
    </source>
</reference>
<sequence>MAEDTELKFTQSDFRRVRDMLYQRVGISLNESKTHMAYARLAKRVRSRGLRSFTEYLDLLQDSQEADEWQGFINALTTNLTSFFRESHHFDMLREHARQHRRAGETFRVWSSASSTGEEPYSIAITMLELWDGAGGGFELLASDIDTNVLQQAALGVYGRERTEKVSPQLLKKYFDKGVGANEGKVRLKQKARDALSFFQFNLVEPCWPDIGRFDVIFCRNVLIYFDKPTQAEILSKMESCLKPDGLLLLGHSENIVHLTDAFVGCGRTAYRLAHPERGG</sequence>
<accession>A0A1S1X0Y7</accession>
<dbReference type="Gene3D" id="3.40.50.150">
    <property type="entry name" value="Vaccinia Virus protein VP39"/>
    <property type="match status" value="1"/>
</dbReference>
<dbReference type="PIRSF" id="PIRSF000410">
    <property type="entry name" value="CheR"/>
    <property type="match status" value="1"/>
</dbReference>
<feature type="binding site" evidence="6">
    <location>
        <position position="144"/>
    </location>
    <ligand>
        <name>S-adenosyl-L-methionine</name>
        <dbReference type="ChEBI" id="CHEBI:59789"/>
    </ligand>
</feature>
<dbReference type="PROSITE" id="PS50123">
    <property type="entry name" value="CHER"/>
    <property type="match status" value="1"/>
</dbReference>
<proteinExistence type="predicted"/>
<organism evidence="8 9">
    <name type="scientific">Chromobacterium sphagni</name>
    <dbReference type="NCBI Taxonomy" id="1903179"/>
    <lineage>
        <taxon>Bacteria</taxon>
        <taxon>Pseudomonadati</taxon>
        <taxon>Pseudomonadota</taxon>
        <taxon>Betaproteobacteria</taxon>
        <taxon>Neisseriales</taxon>
        <taxon>Chromobacteriaceae</taxon>
        <taxon>Chromobacterium</taxon>
    </lineage>
</organism>
<dbReference type="STRING" id="1903179.BI347_06515"/>
<dbReference type="GO" id="GO:0032259">
    <property type="term" value="P:methylation"/>
    <property type="evidence" value="ECO:0007669"/>
    <property type="project" value="UniProtKB-KW"/>
</dbReference>
<evidence type="ECO:0000256" key="6">
    <source>
        <dbReference type="PIRSR" id="PIRSR000410-1"/>
    </source>
</evidence>
<dbReference type="AlphaFoldDB" id="A0A1S1X0Y7"/>
<dbReference type="SUPFAM" id="SSF53335">
    <property type="entry name" value="S-adenosyl-L-methionine-dependent methyltransferases"/>
    <property type="match status" value="1"/>
</dbReference>
<evidence type="ECO:0000256" key="5">
    <source>
        <dbReference type="PIRNR" id="PIRNR000410"/>
    </source>
</evidence>
<keyword evidence="2 5" id="KW-0489">Methyltransferase</keyword>
<feature type="binding site" evidence="6">
    <location>
        <position position="81"/>
    </location>
    <ligand>
        <name>S-adenosyl-L-methionine</name>
        <dbReference type="ChEBI" id="CHEBI:59789"/>
    </ligand>
</feature>
<name>A0A1S1X0Y7_9NEIS</name>
<keyword evidence="4 5" id="KW-0949">S-adenosyl-L-methionine</keyword>
<dbReference type="Gene3D" id="1.10.155.10">
    <property type="entry name" value="Chemotaxis receptor methyltransferase CheR, N-terminal domain"/>
    <property type="match status" value="1"/>
</dbReference>
<dbReference type="PANTHER" id="PTHR24422">
    <property type="entry name" value="CHEMOTAXIS PROTEIN METHYLTRANSFERASE"/>
    <property type="match status" value="1"/>
</dbReference>
<dbReference type="PRINTS" id="PR00996">
    <property type="entry name" value="CHERMTFRASE"/>
</dbReference>
<dbReference type="Pfam" id="PF03705">
    <property type="entry name" value="CheR_N"/>
    <property type="match status" value="1"/>
</dbReference>
<dbReference type="SUPFAM" id="SSF47757">
    <property type="entry name" value="Chemotaxis receptor methyltransferase CheR, N-terminal domain"/>
    <property type="match status" value="1"/>
</dbReference>
<dbReference type="InterPro" id="IPR029063">
    <property type="entry name" value="SAM-dependent_MTases_sf"/>
</dbReference>
<dbReference type="InterPro" id="IPR036804">
    <property type="entry name" value="CheR_N_sf"/>
</dbReference>
<evidence type="ECO:0000256" key="3">
    <source>
        <dbReference type="ARBA" id="ARBA00022679"/>
    </source>
</evidence>
<comment type="caution">
    <text evidence="8">The sequence shown here is derived from an EMBL/GenBank/DDBJ whole genome shotgun (WGS) entry which is preliminary data.</text>
</comment>
<dbReference type="Proteomes" id="UP000180088">
    <property type="component" value="Unassembled WGS sequence"/>
</dbReference>
<evidence type="ECO:0000313" key="8">
    <source>
        <dbReference type="EMBL" id="OHX13193.1"/>
    </source>
</evidence>
<dbReference type="Pfam" id="PF01739">
    <property type="entry name" value="CheR"/>
    <property type="match status" value="1"/>
</dbReference>